<accession>A0A0A9C4W2</accession>
<sequence>MDALPAKRGRPWPVGEPKRWRWRRGPI</sequence>
<dbReference type="AlphaFoldDB" id="A0A0A9C4W2"/>
<reference evidence="1" key="1">
    <citation type="submission" date="2014-09" db="EMBL/GenBank/DDBJ databases">
        <authorList>
            <person name="Magalhaes I.L.F."/>
            <person name="Oliveira U."/>
            <person name="Santos F.R."/>
            <person name="Vidigal T.H.D.A."/>
            <person name="Brescovit A.D."/>
            <person name="Santos A.J."/>
        </authorList>
    </citation>
    <scope>NUCLEOTIDE SEQUENCE</scope>
    <source>
        <tissue evidence="1">Shoot tissue taken approximately 20 cm above the soil surface</tissue>
    </source>
</reference>
<dbReference type="EMBL" id="GBRH01231348">
    <property type="protein sequence ID" value="JAD66547.1"/>
    <property type="molecule type" value="Transcribed_RNA"/>
</dbReference>
<name>A0A0A9C4W2_ARUDO</name>
<protein>
    <submittedName>
        <fullName evidence="1">Uncharacterized protein</fullName>
    </submittedName>
</protein>
<evidence type="ECO:0000313" key="1">
    <source>
        <dbReference type="EMBL" id="JAD66547.1"/>
    </source>
</evidence>
<organism evidence="1">
    <name type="scientific">Arundo donax</name>
    <name type="common">Giant reed</name>
    <name type="synonym">Donax arundinaceus</name>
    <dbReference type="NCBI Taxonomy" id="35708"/>
    <lineage>
        <taxon>Eukaryota</taxon>
        <taxon>Viridiplantae</taxon>
        <taxon>Streptophyta</taxon>
        <taxon>Embryophyta</taxon>
        <taxon>Tracheophyta</taxon>
        <taxon>Spermatophyta</taxon>
        <taxon>Magnoliopsida</taxon>
        <taxon>Liliopsida</taxon>
        <taxon>Poales</taxon>
        <taxon>Poaceae</taxon>
        <taxon>PACMAD clade</taxon>
        <taxon>Arundinoideae</taxon>
        <taxon>Arundineae</taxon>
        <taxon>Arundo</taxon>
    </lineage>
</organism>
<reference evidence="1" key="2">
    <citation type="journal article" date="2015" name="Data Brief">
        <title>Shoot transcriptome of the giant reed, Arundo donax.</title>
        <authorList>
            <person name="Barrero R.A."/>
            <person name="Guerrero F.D."/>
            <person name="Moolhuijzen P."/>
            <person name="Goolsby J.A."/>
            <person name="Tidwell J."/>
            <person name="Bellgard S.E."/>
            <person name="Bellgard M.I."/>
        </authorList>
    </citation>
    <scope>NUCLEOTIDE SEQUENCE</scope>
    <source>
        <tissue evidence="1">Shoot tissue taken approximately 20 cm above the soil surface</tissue>
    </source>
</reference>
<proteinExistence type="predicted"/>